<dbReference type="PROSITE" id="PS50089">
    <property type="entry name" value="ZF_RING_2"/>
    <property type="match status" value="1"/>
</dbReference>
<dbReference type="PANTHER" id="PTHR46225">
    <property type="entry name" value="C3H4 TYPE ZINC FINGER PROTEIN"/>
    <property type="match status" value="1"/>
</dbReference>
<dbReference type="Proteomes" id="UP000319731">
    <property type="component" value="Unassembled WGS sequence"/>
</dbReference>
<dbReference type="Pfam" id="PF13639">
    <property type="entry name" value="zf-RING_2"/>
    <property type="match status" value="1"/>
</dbReference>
<keyword evidence="2" id="KW-1133">Transmembrane helix</keyword>
<evidence type="ECO:0000256" key="1">
    <source>
        <dbReference type="PROSITE-ProRule" id="PRU00175"/>
    </source>
</evidence>
<dbReference type="SMART" id="SM00184">
    <property type="entry name" value="RING"/>
    <property type="match status" value="1"/>
</dbReference>
<dbReference type="RefSeq" id="XP_031022614.1">
    <property type="nucleotide sequence ID" value="XM_031171413.1"/>
</dbReference>
<comment type="caution">
    <text evidence="4">The sequence shown here is derived from an EMBL/GenBank/DDBJ whole genome shotgun (WGS) entry which is preliminary data.</text>
</comment>
<keyword evidence="2" id="KW-0472">Membrane</keyword>
<proteinExistence type="predicted"/>
<feature type="transmembrane region" description="Helical" evidence="2">
    <location>
        <begin position="68"/>
        <end position="90"/>
    </location>
</feature>
<evidence type="ECO:0000259" key="3">
    <source>
        <dbReference type="PROSITE" id="PS50089"/>
    </source>
</evidence>
<dbReference type="GeneID" id="42006710"/>
<feature type="transmembrane region" description="Helical" evidence="2">
    <location>
        <begin position="102"/>
        <end position="120"/>
    </location>
</feature>
<dbReference type="SUPFAM" id="SSF57850">
    <property type="entry name" value="RING/U-box"/>
    <property type="match status" value="1"/>
</dbReference>
<protein>
    <recommendedName>
        <fullName evidence="3">RING-type domain-containing protein</fullName>
    </recommendedName>
</protein>
<keyword evidence="5" id="KW-1185">Reference proteome</keyword>
<dbReference type="PANTHER" id="PTHR46225:SF19">
    <property type="entry name" value="RING-TYPE DOMAIN-CONTAINING PROTEIN"/>
    <property type="match status" value="1"/>
</dbReference>
<name>A0A507BNS4_9FUNG</name>
<dbReference type="GO" id="GO:0008270">
    <property type="term" value="F:zinc ion binding"/>
    <property type="evidence" value="ECO:0007669"/>
    <property type="project" value="UniProtKB-KW"/>
</dbReference>
<evidence type="ECO:0000313" key="4">
    <source>
        <dbReference type="EMBL" id="TPX31097.1"/>
    </source>
</evidence>
<reference evidence="4 5" key="1">
    <citation type="journal article" date="2019" name="Sci. Rep.">
        <title>Comparative genomics of chytrid fungi reveal insights into the obligate biotrophic and pathogenic lifestyle of Synchytrium endobioticum.</title>
        <authorList>
            <person name="van de Vossenberg B.T.L.H."/>
            <person name="Warris S."/>
            <person name="Nguyen H.D.T."/>
            <person name="van Gent-Pelzer M.P.E."/>
            <person name="Joly D.L."/>
            <person name="van de Geest H.C."/>
            <person name="Bonants P.J.M."/>
            <person name="Smith D.S."/>
            <person name="Levesque C.A."/>
            <person name="van der Lee T.A.J."/>
        </authorList>
    </citation>
    <scope>NUCLEOTIDE SEQUENCE [LARGE SCALE GENOMIC DNA]</scope>
    <source>
        <strain evidence="4 5">JEL517</strain>
    </source>
</reference>
<sequence length="400" mass="44656">MSSTVIDPETASLGTGSMSRLVRPAQLQQDHTHDVALDAPALLLDNENARTVRRNWFNNSRISRLSKLMVLITTFMSATQLLSSIVVLALSAGDTCDQPLRLFISVYMVRVIFVYPLTIYQHLHPAHRRQNVPERTPRELYTMTVVDRIKSTADLFGMLWFVIGNWFIFSSVSCYRTSPTQFYLSLAFLVLGYFIITLPLFLCGAVIFCLPLVITVMRVLRIADPTSPDAHNGATEEVISKIPIVRYKSAIPPTPQPLSTADSSLSMENIIQPLVQSQHQHSSSATTATSSTRWNPLKWFKRRKANNKTGAISADDGSAMVDLSAIEPELVLQQSDALCVICLTEYEDGDRLRQLRCSHHFHMTCVDEWLRINKSCPLCVRDVEPAPASTSTTSDPNPSS</sequence>
<feature type="transmembrane region" description="Helical" evidence="2">
    <location>
        <begin position="152"/>
        <end position="169"/>
    </location>
</feature>
<dbReference type="CDD" id="cd16461">
    <property type="entry name" value="RING-H2_EL5-like"/>
    <property type="match status" value="1"/>
</dbReference>
<keyword evidence="2" id="KW-0812">Transmembrane</keyword>
<evidence type="ECO:0000256" key="2">
    <source>
        <dbReference type="SAM" id="Phobius"/>
    </source>
</evidence>
<keyword evidence="1" id="KW-0479">Metal-binding</keyword>
<dbReference type="STRING" id="1806994.A0A507BNS4"/>
<dbReference type="InterPro" id="IPR013083">
    <property type="entry name" value="Znf_RING/FYVE/PHD"/>
</dbReference>
<gene>
    <name evidence="4" type="ORF">SmJEL517_g05487</name>
</gene>
<feature type="domain" description="RING-type" evidence="3">
    <location>
        <begin position="339"/>
        <end position="379"/>
    </location>
</feature>
<dbReference type="OrthoDB" id="8062037at2759"/>
<dbReference type="Gene3D" id="3.30.40.10">
    <property type="entry name" value="Zinc/RING finger domain, C3HC4 (zinc finger)"/>
    <property type="match status" value="1"/>
</dbReference>
<accession>A0A507BNS4</accession>
<dbReference type="InterPro" id="IPR001841">
    <property type="entry name" value="Znf_RING"/>
</dbReference>
<dbReference type="EMBL" id="QEAO01000051">
    <property type="protein sequence ID" value="TPX31097.1"/>
    <property type="molecule type" value="Genomic_DNA"/>
</dbReference>
<dbReference type="AlphaFoldDB" id="A0A507BNS4"/>
<keyword evidence="1" id="KW-0863">Zinc-finger</keyword>
<organism evidence="4 5">
    <name type="scientific">Synchytrium microbalum</name>
    <dbReference type="NCBI Taxonomy" id="1806994"/>
    <lineage>
        <taxon>Eukaryota</taxon>
        <taxon>Fungi</taxon>
        <taxon>Fungi incertae sedis</taxon>
        <taxon>Chytridiomycota</taxon>
        <taxon>Chytridiomycota incertae sedis</taxon>
        <taxon>Chytridiomycetes</taxon>
        <taxon>Synchytriales</taxon>
        <taxon>Synchytriaceae</taxon>
        <taxon>Synchytrium</taxon>
    </lineage>
</organism>
<evidence type="ECO:0000313" key="5">
    <source>
        <dbReference type="Proteomes" id="UP000319731"/>
    </source>
</evidence>
<feature type="transmembrane region" description="Helical" evidence="2">
    <location>
        <begin position="181"/>
        <end position="214"/>
    </location>
</feature>
<keyword evidence="1" id="KW-0862">Zinc</keyword>